<dbReference type="GO" id="GO:0006574">
    <property type="term" value="P:L-valine catabolic process"/>
    <property type="evidence" value="ECO:0007669"/>
    <property type="project" value="TreeGrafter"/>
</dbReference>
<feature type="domain" description="Enoyl-CoA hydratase/isomerase" evidence="4">
    <location>
        <begin position="17"/>
        <end position="340"/>
    </location>
</feature>
<sequence>MITITSHIHSTRIGPLGLIELRRPTSINALTFSMLQELTRVFTTWRNDPAISMVVLRGSGERGFCAGGDIKDFHAAVSGGGHAEFLALLSLEFDLNEMIATYPKPVLTLVHGLCMGGGIGLASHASIRVTTPEASYAMPETRIGYSPDVGGTHLLARAPGHLGEYLALTASTFTGTDAVELGFADMLVDPTRFAELLDSLDDFIAMPAAEIAAGIEVLFGSFAPSPLASARPWIDAAFSAPDLPGILDRLDAMVHPAAVQAAAVIRANAPTSLAGALAAVRAARAEDHLRSALDRELRLADYLMHRPDLAEGIRAQVIDKDRNPRWNPARFDEVDTAAIAGLIEGPA</sequence>
<dbReference type="InterPro" id="IPR029045">
    <property type="entry name" value="ClpP/crotonase-like_dom_sf"/>
</dbReference>
<name>A0A5B0EDH4_9MICC</name>
<comment type="caution">
    <text evidence="5">The sequence shown here is derived from an EMBL/GenBank/DDBJ whole genome shotgun (WGS) entry which is preliminary data.</text>
</comment>
<dbReference type="InterPro" id="IPR032259">
    <property type="entry name" value="HIBYL-CoA-H"/>
</dbReference>
<dbReference type="Proteomes" id="UP000323856">
    <property type="component" value="Unassembled WGS sequence"/>
</dbReference>
<dbReference type="GO" id="GO:0016853">
    <property type="term" value="F:isomerase activity"/>
    <property type="evidence" value="ECO:0007669"/>
    <property type="project" value="UniProtKB-KW"/>
</dbReference>
<protein>
    <recommendedName>
        <fullName evidence="2">3-hydroxyisobutyryl-CoA hydrolase</fullName>
        <ecNumber evidence="2">3.1.2.4</ecNumber>
    </recommendedName>
</protein>
<organism evidence="5 6">
    <name type="scientific">Paeniglutamicibacter gangotriensis</name>
    <dbReference type="NCBI Taxonomy" id="254787"/>
    <lineage>
        <taxon>Bacteria</taxon>
        <taxon>Bacillati</taxon>
        <taxon>Actinomycetota</taxon>
        <taxon>Actinomycetes</taxon>
        <taxon>Micrococcales</taxon>
        <taxon>Micrococcaceae</taxon>
        <taxon>Paeniglutamicibacter</taxon>
    </lineage>
</organism>
<accession>A0A5B0EDH4</accession>
<dbReference type="NCBIfam" id="NF004127">
    <property type="entry name" value="PRK05617.1"/>
    <property type="match status" value="1"/>
</dbReference>
<evidence type="ECO:0000259" key="4">
    <source>
        <dbReference type="Pfam" id="PF16113"/>
    </source>
</evidence>
<dbReference type="SUPFAM" id="SSF52096">
    <property type="entry name" value="ClpP/crotonase"/>
    <property type="match status" value="1"/>
</dbReference>
<dbReference type="CDD" id="cd06558">
    <property type="entry name" value="crotonase-like"/>
    <property type="match status" value="1"/>
</dbReference>
<dbReference type="InterPro" id="IPR045004">
    <property type="entry name" value="ECH_dom"/>
</dbReference>
<evidence type="ECO:0000256" key="2">
    <source>
        <dbReference type="ARBA" id="ARBA00011915"/>
    </source>
</evidence>
<dbReference type="OrthoDB" id="9790967at2"/>
<dbReference type="EC" id="3.1.2.4" evidence="2"/>
<dbReference type="Gene3D" id="3.90.226.10">
    <property type="entry name" value="2-enoyl-CoA Hydratase, Chain A, domain 1"/>
    <property type="match status" value="1"/>
</dbReference>
<dbReference type="GO" id="GO:0005829">
    <property type="term" value="C:cytosol"/>
    <property type="evidence" value="ECO:0007669"/>
    <property type="project" value="TreeGrafter"/>
</dbReference>
<proteinExistence type="predicted"/>
<dbReference type="EMBL" id="VOBL01000011">
    <property type="protein sequence ID" value="KAA0976255.1"/>
    <property type="molecule type" value="Genomic_DNA"/>
</dbReference>
<evidence type="ECO:0000313" key="6">
    <source>
        <dbReference type="Proteomes" id="UP000323856"/>
    </source>
</evidence>
<keyword evidence="3" id="KW-0378">Hydrolase</keyword>
<dbReference type="PANTHER" id="PTHR43176:SF3">
    <property type="entry name" value="3-HYDROXYISOBUTYRYL-COA HYDROLASE, MITOCHONDRIAL"/>
    <property type="match status" value="1"/>
</dbReference>
<gene>
    <name evidence="5" type="ORF">FQ154_11715</name>
</gene>
<evidence type="ECO:0000256" key="3">
    <source>
        <dbReference type="ARBA" id="ARBA00022801"/>
    </source>
</evidence>
<evidence type="ECO:0000313" key="5">
    <source>
        <dbReference type="EMBL" id="KAA0976255.1"/>
    </source>
</evidence>
<comment type="catalytic activity">
    <reaction evidence="1">
        <text>3-hydroxy-2-methylpropanoyl-CoA + H2O = 3-hydroxy-2-methylpropanoate + CoA + H(+)</text>
        <dbReference type="Rhea" id="RHEA:20888"/>
        <dbReference type="ChEBI" id="CHEBI:11805"/>
        <dbReference type="ChEBI" id="CHEBI:15377"/>
        <dbReference type="ChEBI" id="CHEBI:15378"/>
        <dbReference type="ChEBI" id="CHEBI:57287"/>
        <dbReference type="ChEBI" id="CHEBI:57340"/>
        <dbReference type="EC" id="3.1.2.4"/>
    </reaction>
</comment>
<dbReference type="RefSeq" id="WP_149619839.1">
    <property type="nucleotide sequence ID" value="NZ_VOBL01000011.1"/>
</dbReference>
<dbReference type="GO" id="GO:0003860">
    <property type="term" value="F:3-hydroxyisobutyryl-CoA hydrolase activity"/>
    <property type="evidence" value="ECO:0007669"/>
    <property type="project" value="UniProtKB-EC"/>
</dbReference>
<keyword evidence="5" id="KW-0413">Isomerase</keyword>
<dbReference type="PANTHER" id="PTHR43176">
    <property type="entry name" value="3-HYDROXYISOBUTYRYL-COA HYDROLASE-RELATED"/>
    <property type="match status" value="1"/>
</dbReference>
<dbReference type="AlphaFoldDB" id="A0A5B0EDH4"/>
<dbReference type="Pfam" id="PF16113">
    <property type="entry name" value="ECH_2"/>
    <property type="match status" value="1"/>
</dbReference>
<reference evidence="5 6" key="1">
    <citation type="submission" date="2019-07" db="EMBL/GenBank/DDBJ databases">
        <title>Analysis of the biochemical properties, biological activity and biotechnological potential of siderophores and biosurfactants produced by Antarctic psychrotolerant bacteria.</title>
        <authorList>
            <person name="Styczynski M."/>
            <person name="Krucon T."/>
            <person name="Decewicz P."/>
            <person name="Dziewit L."/>
        </authorList>
    </citation>
    <scope>NUCLEOTIDE SEQUENCE [LARGE SCALE GENOMIC DNA]</scope>
    <source>
        <strain evidence="5 6">ANT_H27</strain>
    </source>
</reference>
<evidence type="ECO:0000256" key="1">
    <source>
        <dbReference type="ARBA" id="ARBA00001709"/>
    </source>
</evidence>